<dbReference type="AlphaFoldDB" id="A0A2D1QBC3"/>
<evidence type="ECO:0000256" key="1">
    <source>
        <dbReference type="SAM" id="Phobius"/>
    </source>
</evidence>
<dbReference type="Pfam" id="PF06611">
    <property type="entry name" value="DUF1145"/>
    <property type="match status" value="1"/>
</dbReference>
<dbReference type="Proteomes" id="UP000222916">
    <property type="component" value="Chromosome"/>
</dbReference>
<accession>A0A2D1QBC3</accession>
<dbReference type="InterPro" id="IPR009525">
    <property type="entry name" value="DUF1145"/>
</dbReference>
<dbReference type="OrthoDB" id="5591217at2"/>
<feature type="transmembrane region" description="Helical" evidence="1">
    <location>
        <begin position="35"/>
        <end position="54"/>
    </location>
</feature>
<gene>
    <name evidence="2" type="ORF">Asalp_02870</name>
</gene>
<reference evidence="3" key="1">
    <citation type="journal article" date="2018" name="BMC Genomics">
        <title>The complete and fully assembled genome sequence of Aeromonas salmonicida subsp. pectinolytica and its comparative analysis with other Aeromonas species: investigation of the mobilome in environmental and pathogenic strains.</title>
        <authorList>
            <person name="Pfeiffer F."/>
            <person name="Zamora-Lagos M.A."/>
            <person name="Blettinger M."/>
            <person name="Yeroslaviz A."/>
            <person name="Dahl A."/>
            <person name="Gruber S."/>
            <person name="Habermann B.H."/>
        </authorList>
    </citation>
    <scope>NUCLEOTIDE SEQUENCE [LARGE SCALE GENOMIC DNA]</scope>
    <source>
        <strain evidence="3">34mel</strain>
    </source>
</reference>
<keyword evidence="1" id="KW-0472">Membrane</keyword>
<dbReference type="EMBL" id="CP022426">
    <property type="protein sequence ID" value="ATP07542.1"/>
    <property type="molecule type" value="Genomic_DNA"/>
</dbReference>
<dbReference type="PANTHER" id="PTHR38775:SF1">
    <property type="entry name" value="INNER MEMBRANE PROTEIN"/>
    <property type="match status" value="1"/>
</dbReference>
<keyword evidence="1" id="KW-1133">Transmembrane helix</keyword>
<organism evidence="2 3">
    <name type="scientific">Aeromonas salmonicida subsp. pectinolytica 34mel</name>
    <dbReference type="NCBI Taxonomy" id="1324960"/>
    <lineage>
        <taxon>Bacteria</taxon>
        <taxon>Pseudomonadati</taxon>
        <taxon>Pseudomonadota</taxon>
        <taxon>Gammaproteobacteria</taxon>
        <taxon>Aeromonadales</taxon>
        <taxon>Aeromonadaceae</taxon>
        <taxon>Aeromonas</taxon>
    </lineage>
</organism>
<feature type="transmembrane region" description="Helical" evidence="1">
    <location>
        <begin position="61"/>
        <end position="81"/>
    </location>
</feature>
<protein>
    <submittedName>
        <fullName evidence="2">DUF1145 domain protein</fullName>
    </submittedName>
</protein>
<sequence length="104" mass="11458">MKRMFNLLAMGLTLFFWFGVLVSLVAPLPGKLNDLLPICGLLIALVHLVQASMVKSACKPYFVVTRLEVILILVFGVFGMADIRARLKAIIEAKQHGTDINSTD</sequence>
<name>A0A2D1QBC3_AERSA</name>
<dbReference type="RefSeq" id="WP_034524080.1">
    <property type="nucleotide sequence ID" value="NZ_ARYZ02000047.1"/>
</dbReference>
<dbReference type="PANTHER" id="PTHR38775">
    <property type="entry name" value="INNER MEMBRANE PROTEIN-RELATED"/>
    <property type="match status" value="1"/>
</dbReference>
<evidence type="ECO:0000313" key="2">
    <source>
        <dbReference type="EMBL" id="ATP07542.1"/>
    </source>
</evidence>
<proteinExistence type="predicted"/>
<evidence type="ECO:0000313" key="3">
    <source>
        <dbReference type="Proteomes" id="UP000222916"/>
    </source>
</evidence>
<keyword evidence="1" id="KW-0812">Transmembrane</keyword>